<protein>
    <submittedName>
        <fullName evidence="2">Alpha-amylase family glycosyl hydrolase</fullName>
    </submittedName>
</protein>
<dbReference type="InterPro" id="IPR017853">
    <property type="entry name" value="GH"/>
</dbReference>
<feature type="non-terminal residue" evidence="2">
    <location>
        <position position="1"/>
    </location>
</feature>
<dbReference type="PANTHER" id="PTHR10357">
    <property type="entry name" value="ALPHA-AMYLASE FAMILY MEMBER"/>
    <property type="match status" value="1"/>
</dbReference>
<dbReference type="EMBL" id="JAWJBA010001014">
    <property type="protein sequence ID" value="MDV2687647.1"/>
    <property type="molecule type" value="Genomic_DNA"/>
</dbReference>
<organism evidence="2 3">
    <name type="scientific">Alkalihalophilus lindianensis</name>
    <dbReference type="NCBI Taxonomy" id="1630542"/>
    <lineage>
        <taxon>Bacteria</taxon>
        <taxon>Bacillati</taxon>
        <taxon>Bacillota</taxon>
        <taxon>Bacilli</taxon>
        <taxon>Bacillales</taxon>
        <taxon>Bacillaceae</taxon>
        <taxon>Alkalihalophilus</taxon>
    </lineage>
</organism>
<dbReference type="Proteomes" id="UP001287282">
    <property type="component" value="Unassembled WGS sequence"/>
</dbReference>
<proteinExistence type="predicted"/>
<dbReference type="Pfam" id="PF00128">
    <property type="entry name" value="Alpha-amylase"/>
    <property type="match status" value="1"/>
</dbReference>
<dbReference type="SUPFAM" id="SSF51445">
    <property type="entry name" value="(Trans)glycosidases"/>
    <property type="match status" value="1"/>
</dbReference>
<gene>
    <name evidence="2" type="ORF">RYX56_25190</name>
</gene>
<evidence type="ECO:0000313" key="3">
    <source>
        <dbReference type="Proteomes" id="UP001287282"/>
    </source>
</evidence>
<evidence type="ECO:0000313" key="2">
    <source>
        <dbReference type="EMBL" id="MDV2687647.1"/>
    </source>
</evidence>
<name>A0ABU3XJ39_9BACI</name>
<evidence type="ECO:0000259" key="1">
    <source>
        <dbReference type="Pfam" id="PF00128"/>
    </source>
</evidence>
<feature type="non-terminal residue" evidence="2">
    <location>
        <position position="78"/>
    </location>
</feature>
<accession>A0ABU3XJ39</accession>
<keyword evidence="2" id="KW-0378">Hydrolase</keyword>
<feature type="domain" description="Glycosyl hydrolase family 13 catalytic" evidence="1">
    <location>
        <begin position="1"/>
        <end position="76"/>
    </location>
</feature>
<keyword evidence="3" id="KW-1185">Reference proteome</keyword>
<reference evidence="2 3" key="1">
    <citation type="submission" date="2023-10" db="EMBL/GenBank/DDBJ databases">
        <title>Screening of Alkalihalobacillus lindianensis BZ-TG-R113 and Its Alleviation of Salt Stress on Rapeseed Growth.</title>
        <authorList>
            <person name="Zhao B."/>
            <person name="Guo T."/>
        </authorList>
    </citation>
    <scope>NUCLEOTIDE SEQUENCE [LARGE SCALE GENOMIC DNA]</scope>
    <source>
        <strain evidence="2 3">BZ-TG-R113</strain>
    </source>
</reference>
<sequence length="78" mass="8783">LGITAIWFAPIFQNKAVQGPKGEESAGYHGYWVTDFTRPDSHFGSRDEFKAFVDAAHGMGMKVYMDIITNHTADVIRY</sequence>
<dbReference type="InterPro" id="IPR006047">
    <property type="entry name" value="GH13_cat_dom"/>
</dbReference>
<comment type="caution">
    <text evidence="2">The sequence shown here is derived from an EMBL/GenBank/DDBJ whole genome shotgun (WGS) entry which is preliminary data.</text>
</comment>
<dbReference type="Gene3D" id="3.20.20.80">
    <property type="entry name" value="Glycosidases"/>
    <property type="match status" value="1"/>
</dbReference>
<dbReference type="GO" id="GO:0016787">
    <property type="term" value="F:hydrolase activity"/>
    <property type="evidence" value="ECO:0007669"/>
    <property type="project" value="UniProtKB-KW"/>
</dbReference>
<dbReference type="PANTHER" id="PTHR10357:SF209">
    <property type="entry name" value="PERIPLASMIC ALPHA-AMYLASE"/>
    <property type="match status" value="1"/>
</dbReference>